<proteinExistence type="inferred from homology"/>
<sequence>MATMPAPLLLLLLLAVIHTSSTPLHVPTAPPRPLPPRQFHTPTVEIAPGVQMPMLGLGTWQYNSSTAGAAAAVALGLGYELIDTALGYGNQQGIGAALRASRRPRTSYFLTSKIPGGLNATATTAALELCLQQLGLEYVDLMLVHFPADWGLRNTGTAQRVEQWRAMEAFVAAGKARAIGVSHYCKRHLQDLMPVTTRPIAVNQVQFHVGMGQAGPNATDDKAFCEAHGITYASFSPLCGPCGTTELINGPLVTSIGARHGKTGAQVSLRWQVQQGIPVIPKSQSPKHLKDNLDLFDWALTDAEMQALSAAVSPAVAGDGQGNSGDCAVP</sequence>
<feature type="chain" id="PRO_5031196979" description="NADP-dependent oxidoreductase domain-containing protein" evidence="7">
    <location>
        <begin position="22"/>
        <end position="330"/>
    </location>
</feature>
<dbReference type="PIRSF" id="PIRSF000097">
    <property type="entry name" value="AKR"/>
    <property type="match status" value="1"/>
</dbReference>
<dbReference type="SUPFAM" id="SSF51430">
    <property type="entry name" value="NAD(P)-linked oxidoreductase"/>
    <property type="match status" value="1"/>
</dbReference>
<accession>A0A7S1HRI9</accession>
<dbReference type="InterPro" id="IPR023210">
    <property type="entry name" value="NADP_OxRdtase_dom"/>
</dbReference>
<evidence type="ECO:0000256" key="1">
    <source>
        <dbReference type="ARBA" id="ARBA00007905"/>
    </source>
</evidence>
<dbReference type="PRINTS" id="PR00069">
    <property type="entry name" value="ALDKETRDTASE"/>
</dbReference>
<feature type="active site" description="Proton donor" evidence="4">
    <location>
        <position position="88"/>
    </location>
</feature>
<dbReference type="InterPro" id="IPR020471">
    <property type="entry name" value="AKR"/>
</dbReference>
<dbReference type="Gene3D" id="3.20.20.100">
    <property type="entry name" value="NADP-dependent oxidoreductase domain"/>
    <property type="match status" value="1"/>
</dbReference>
<organism evidence="9">
    <name type="scientific">Eutreptiella gymnastica</name>
    <dbReference type="NCBI Taxonomy" id="73025"/>
    <lineage>
        <taxon>Eukaryota</taxon>
        <taxon>Discoba</taxon>
        <taxon>Euglenozoa</taxon>
        <taxon>Euglenida</taxon>
        <taxon>Spirocuta</taxon>
        <taxon>Euglenophyceae</taxon>
        <taxon>Eutreptiales</taxon>
        <taxon>Eutreptiaceae</taxon>
        <taxon>Eutreptiella</taxon>
    </lineage>
</organism>
<keyword evidence="2" id="KW-0521">NADP</keyword>
<keyword evidence="7" id="KW-0732">Signal</keyword>
<name>A0A7S1HRI9_9EUGL</name>
<reference evidence="9" key="1">
    <citation type="submission" date="2021-01" db="EMBL/GenBank/DDBJ databases">
        <authorList>
            <person name="Corre E."/>
            <person name="Pelletier E."/>
            <person name="Niang G."/>
            <person name="Scheremetjew M."/>
            <person name="Finn R."/>
            <person name="Kale V."/>
            <person name="Holt S."/>
            <person name="Cochrane G."/>
            <person name="Meng A."/>
            <person name="Brown T."/>
            <person name="Cohen L."/>
        </authorList>
    </citation>
    <scope>NUCLEOTIDE SEQUENCE</scope>
    <source>
        <strain evidence="9">NIES-381</strain>
    </source>
</reference>
<evidence type="ECO:0000256" key="6">
    <source>
        <dbReference type="PIRSR" id="PIRSR000097-3"/>
    </source>
</evidence>
<feature type="binding site" evidence="5">
    <location>
        <position position="145"/>
    </location>
    <ligand>
        <name>substrate</name>
    </ligand>
</feature>
<feature type="domain" description="NADP-dependent oxidoreductase" evidence="8">
    <location>
        <begin position="55"/>
        <end position="311"/>
    </location>
</feature>
<evidence type="ECO:0000256" key="5">
    <source>
        <dbReference type="PIRSR" id="PIRSR000097-2"/>
    </source>
</evidence>
<keyword evidence="3" id="KW-0560">Oxidoreductase</keyword>
<dbReference type="PANTHER" id="PTHR43827">
    <property type="entry name" value="2,5-DIKETO-D-GLUCONIC ACID REDUCTASE"/>
    <property type="match status" value="1"/>
</dbReference>
<comment type="similarity">
    <text evidence="1">Belongs to the aldo/keto reductase family.</text>
</comment>
<evidence type="ECO:0000256" key="4">
    <source>
        <dbReference type="PIRSR" id="PIRSR000097-1"/>
    </source>
</evidence>
<dbReference type="EMBL" id="HBGA01000051">
    <property type="protein sequence ID" value="CAD8988993.1"/>
    <property type="molecule type" value="Transcribed_RNA"/>
</dbReference>
<dbReference type="InterPro" id="IPR036812">
    <property type="entry name" value="NAD(P)_OxRdtase_dom_sf"/>
</dbReference>
<evidence type="ECO:0000313" key="9">
    <source>
        <dbReference type="EMBL" id="CAD8988993.1"/>
    </source>
</evidence>
<evidence type="ECO:0000256" key="2">
    <source>
        <dbReference type="ARBA" id="ARBA00022857"/>
    </source>
</evidence>
<evidence type="ECO:0000256" key="3">
    <source>
        <dbReference type="ARBA" id="ARBA00023002"/>
    </source>
</evidence>
<feature type="signal peptide" evidence="7">
    <location>
        <begin position="1"/>
        <end position="21"/>
    </location>
</feature>
<dbReference type="AlphaFoldDB" id="A0A7S1HRI9"/>
<feature type="site" description="Lowers pKa of active site Tyr" evidence="6">
    <location>
        <position position="113"/>
    </location>
</feature>
<dbReference type="GO" id="GO:0016616">
    <property type="term" value="F:oxidoreductase activity, acting on the CH-OH group of donors, NAD or NADP as acceptor"/>
    <property type="evidence" value="ECO:0007669"/>
    <property type="project" value="UniProtKB-ARBA"/>
</dbReference>
<dbReference type="PANTHER" id="PTHR43827:SF3">
    <property type="entry name" value="NADP-DEPENDENT OXIDOREDUCTASE DOMAIN-CONTAINING PROTEIN"/>
    <property type="match status" value="1"/>
</dbReference>
<gene>
    <name evidence="9" type="ORF">EGYM00392_LOCUS32</name>
</gene>
<evidence type="ECO:0000259" key="8">
    <source>
        <dbReference type="Pfam" id="PF00248"/>
    </source>
</evidence>
<evidence type="ECO:0000256" key="7">
    <source>
        <dbReference type="SAM" id="SignalP"/>
    </source>
</evidence>
<dbReference type="CDD" id="cd19071">
    <property type="entry name" value="AKR_AKR1-5-like"/>
    <property type="match status" value="1"/>
</dbReference>
<dbReference type="Pfam" id="PF00248">
    <property type="entry name" value="Aldo_ket_red"/>
    <property type="match status" value="1"/>
</dbReference>
<protein>
    <recommendedName>
        <fullName evidence="8">NADP-dependent oxidoreductase domain-containing protein</fullName>
    </recommendedName>
</protein>